<organism evidence="1">
    <name type="scientific">Siphoviridae sp. ctrvp54</name>
    <dbReference type="NCBI Taxonomy" id="2825690"/>
    <lineage>
        <taxon>Viruses</taxon>
        <taxon>Duplodnaviria</taxon>
        <taxon>Heunggongvirae</taxon>
        <taxon>Uroviricota</taxon>
        <taxon>Caudoviricetes</taxon>
    </lineage>
</organism>
<dbReference type="EMBL" id="BK015354">
    <property type="protein sequence ID" value="DAE02867.1"/>
    <property type="molecule type" value="Genomic_DNA"/>
</dbReference>
<sequence length="73" mass="8438">MAEFAEVMRQARRLCRAQRGCGRSCPLWEGGKAWYCRIDTVRDSNVEKAEKIVMKWAAAHPEELDTKPKEVDK</sequence>
<accession>A0A8S5P8V2</accession>
<proteinExistence type="predicted"/>
<reference evidence="1" key="1">
    <citation type="journal article" date="2021" name="Proc. Natl. Acad. Sci. U.S.A.">
        <title>A Catalog of Tens of Thousands of Viruses from Human Metagenomes Reveals Hidden Associations with Chronic Diseases.</title>
        <authorList>
            <person name="Tisza M.J."/>
            <person name="Buck C.B."/>
        </authorList>
    </citation>
    <scope>NUCLEOTIDE SEQUENCE</scope>
    <source>
        <strain evidence="1">Ctrvp54</strain>
    </source>
</reference>
<name>A0A8S5P8V2_9CAUD</name>
<evidence type="ECO:0000313" key="1">
    <source>
        <dbReference type="EMBL" id="DAE02867.1"/>
    </source>
</evidence>
<protein>
    <submittedName>
        <fullName evidence="1">Uncharacterized protein</fullName>
    </submittedName>
</protein>